<evidence type="ECO:0000256" key="1">
    <source>
        <dbReference type="SAM" id="MobiDB-lite"/>
    </source>
</evidence>
<dbReference type="PANTHER" id="PTHR43130">
    <property type="entry name" value="ARAC-FAMILY TRANSCRIPTIONAL REGULATOR"/>
    <property type="match status" value="1"/>
</dbReference>
<dbReference type="Gene3D" id="3.40.50.880">
    <property type="match status" value="2"/>
</dbReference>
<dbReference type="EMBL" id="SMLB01000009">
    <property type="protein sequence ID" value="TDD70401.1"/>
    <property type="molecule type" value="Genomic_DNA"/>
</dbReference>
<dbReference type="InterPro" id="IPR029062">
    <property type="entry name" value="Class_I_gatase-like"/>
</dbReference>
<feature type="transmembrane region" description="Helical" evidence="2">
    <location>
        <begin position="34"/>
        <end position="55"/>
    </location>
</feature>
<dbReference type="InterPro" id="IPR002818">
    <property type="entry name" value="DJ-1/PfpI"/>
</dbReference>
<keyword evidence="2" id="KW-0812">Transmembrane</keyword>
<dbReference type="SUPFAM" id="SSF52317">
    <property type="entry name" value="Class I glutamine amidotransferase-like"/>
    <property type="match status" value="2"/>
</dbReference>
<feature type="domain" description="DJ-1/PfpI" evidence="3">
    <location>
        <begin position="92"/>
        <end position="246"/>
    </location>
</feature>
<sequence length="484" mass="51955">MHSAAQLVPDQRTTGHERPAGRERRRWWRRVLSVLGRGLVVLLAFLAIPSAAFVADSRAYEQSRYAQPEPTAGSALTAATPPAHDPSKPTAVVVVGNSGANVADTLVPYDILAETGAFNLYTVAPERRPLPLLGGLDLVPDLSFAQLEQRLAGSAPDVTVVPDMPQSDDSDAAVTAWLRDTASDGLLLGVCTGARLLAEAGLLDGREATSHWYRLRTLQNDNPGVIWRRGLRYVDDGDVITTGGLLSSVDGTLRVIERLLGTDTAVAAAETAGWRYYSPGKAATLPRSQLAPDDAVTHLLNLGFRADNTTIGVVLTDGVGELELAAAFAPYAEVKAARTVAIATDDDPIRSRHGLTFLPRADLDATVRVDHLLVPGTETAANPDDDIVAAARRADVPVAYLHAQPGFAFDPALREMARITDIRTALWTAKILEYPTAELGLTGRSWPWTLAMRPLLLGLAGLALALGVNLVIRRRHRQATTTRW</sequence>
<protein>
    <submittedName>
        <fullName evidence="4">AraC family transcriptional regulator</fullName>
    </submittedName>
</protein>
<keyword evidence="5" id="KW-1185">Reference proteome</keyword>
<feature type="transmembrane region" description="Helical" evidence="2">
    <location>
        <begin position="454"/>
        <end position="472"/>
    </location>
</feature>
<organism evidence="4 5">
    <name type="scientific">Jiangella aurantiaca</name>
    <dbReference type="NCBI Taxonomy" id="2530373"/>
    <lineage>
        <taxon>Bacteria</taxon>
        <taxon>Bacillati</taxon>
        <taxon>Actinomycetota</taxon>
        <taxon>Actinomycetes</taxon>
        <taxon>Jiangellales</taxon>
        <taxon>Jiangellaceae</taxon>
        <taxon>Jiangella</taxon>
    </lineage>
</organism>
<gene>
    <name evidence="4" type="ORF">E1262_09125</name>
</gene>
<evidence type="ECO:0000259" key="3">
    <source>
        <dbReference type="Pfam" id="PF01965"/>
    </source>
</evidence>
<name>A0A4R5ADM5_9ACTN</name>
<dbReference type="Proteomes" id="UP000295217">
    <property type="component" value="Unassembled WGS sequence"/>
</dbReference>
<reference evidence="4 5" key="1">
    <citation type="submission" date="2019-02" db="EMBL/GenBank/DDBJ databases">
        <title>Draft genome sequences of novel Actinobacteria.</title>
        <authorList>
            <person name="Sahin N."/>
            <person name="Ay H."/>
            <person name="Saygin H."/>
        </authorList>
    </citation>
    <scope>NUCLEOTIDE SEQUENCE [LARGE SCALE GENOMIC DNA]</scope>
    <source>
        <strain evidence="4 5">8K307</strain>
    </source>
</reference>
<comment type="caution">
    <text evidence="4">The sequence shown here is derived from an EMBL/GenBank/DDBJ whole genome shotgun (WGS) entry which is preliminary data.</text>
</comment>
<dbReference type="AlphaFoldDB" id="A0A4R5ADM5"/>
<accession>A0A4R5ADM5</accession>
<dbReference type="PANTHER" id="PTHR43130:SF3">
    <property type="entry name" value="HTH-TYPE TRANSCRIPTIONAL REGULATOR RV1931C"/>
    <property type="match status" value="1"/>
</dbReference>
<dbReference type="RefSeq" id="WP_132102824.1">
    <property type="nucleotide sequence ID" value="NZ_SMLB01000009.1"/>
</dbReference>
<dbReference type="InterPro" id="IPR052158">
    <property type="entry name" value="INH-QAR"/>
</dbReference>
<evidence type="ECO:0000313" key="4">
    <source>
        <dbReference type="EMBL" id="TDD70401.1"/>
    </source>
</evidence>
<feature type="region of interest" description="Disordered" evidence="1">
    <location>
        <begin position="65"/>
        <end position="90"/>
    </location>
</feature>
<keyword evidence="2" id="KW-0472">Membrane</keyword>
<feature type="compositionally biased region" description="Basic and acidic residues" evidence="1">
    <location>
        <begin position="13"/>
        <end position="22"/>
    </location>
</feature>
<evidence type="ECO:0000256" key="2">
    <source>
        <dbReference type="SAM" id="Phobius"/>
    </source>
</evidence>
<proteinExistence type="predicted"/>
<feature type="region of interest" description="Disordered" evidence="1">
    <location>
        <begin position="1"/>
        <end position="23"/>
    </location>
</feature>
<evidence type="ECO:0000313" key="5">
    <source>
        <dbReference type="Proteomes" id="UP000295217"/>
    </source>
</evidence>
<dbReference type="Pfam" id="PF01965">
    <property type="entry name" value="DJ-1_PfpI"/>
    <property type="match status" value="1"/>
</dbReference>
<keyword evidence="2" id="KW-1133">Transmembrane helix</keyword>
<dbReference type="OrthoDB" id="3992151at2"/>